<dbReference type="OrthoDB" id="7675410at2759"/>
<accession>A0A6J1QPQ3</accession>
<dbReference type="Proteomes" id="UP000504618">
    <property type="component" value="Unplaced"/>
</dbReference>
<feature type="domain" description="Transposable element P transposase-like RNase H" evidence="1">
    <location>
        <begin position="121"/>
        <end position="257"/>
    </location>
</feature>
<reference evidence="3" key="1">
    <citation type="submission" date="2025-08" db="UniProtKB">
        <authorList>
            <consortium name="RefSeq"/>
        </authorList>
    </citation>
    <scope>IDENTIFICATION</scope>
    <source>
        <tissue evidence="3">Whole body</tissue>
    </source>
</reference>
<proteinExistence type="predicted"/>
<evidence type="ECO:0000313" key="3">
    <source>
        <dbReference type="RefSeq" id="XP_024882946.1"/>
    </source>
</evidence>
<dbReference type="GeneID" id="112461798"/>
<organism evidence="2 3">
    <name type="scientific">Temnothorax curvispinosus</name>
    <dbReference type="NCBI Taxonomy" id="300111"/>
    <lineage>
        <taxon>Eukaryota</taxon>
        <taxon>Metazoa</taxon>
        <taxon>Ecdysozoa</taxon>
        <taxon>Arthropoda</taxon>
        <taxon>Hexapoda</taxon>
        <taxon>Insecta</taxon>
        <taxon>Pterygota</taxon>
        <taxon>Neoptera</taxon>
        <taxon>Endopterygota</taxon>
        <taxon>Hymenoptera</taxon>
        <taxon>Apocrita</taxon>
        <taxon>Aculeata</taxon>
        <taxon>Formicoidea</taxon>
        <taxon>Formicidae</taxon>
        <taxon>Myrmicinae</taxon>
        <taxon>Temnothorax</taxon>
    </lineage>
</organism>
<protein>
    <submittedName>
        <fullName evidence="3">Uncharacterized protein LOC112461798</fullName>
    </submittedName>
</protein>
<gene>
    <name evidence="3" type="primary">LOC112461798</name>
</gene>
<evidence type="ECO:0000313" key="2">
    <source>
        <dbReference type="Proteomes" id="UP000504618"/>
    </source>
</evidence>
<dbReference type="InterPro" id="IPR048365">
    <property type="entry name" value="TNP-like_RNaseH_N"/>
</dbReference>
<dbReference type="AlphaFoldDB" id="A0A6J1QPQ3"/>
<evidence type="ECO:0000259" key="1">
    <source>
        <dbReference type="Pfam" id="PF21787"/>
    </source>
</evidence>
<dbReference type="RefSeq" id="XP_024882946.1">
    <property type="nucleotide sequence ID" value="XM_025027178.1"/>
</dbReference>
<name>A0A6J1QPQ3_9HYME</name>
<dbReference type="Pfam" id="PF21787">
    <property type="entry name" value="TNP-like_RNaseH_N"/>
    <property type="match status" value="1"/>
</dbReference>
<sequence>MRKKLNNQTRKAKRTKYRVELLMQSLKNKEAEIVAIQDQTLNEKCSALKVPATQRIALKEIIAAASKKHDRGRRYTDEWIMLCVLMNIWSPGFYEFLRKNNVMPLPCTRTIRNYISLINTKCGFDEHFAQLLKKQFETRTPLQRHGVLLLDEINLRKSVAVCSKNLTYVGLTDLGDDEQQSTDLSEQATHGLVLMFQLLADKYTQPVAVFASKNPVKGEELAKLVAKAVVYIESIGAKIHGVIADGAKTNTKMWSILDIKICHHDMKTWFTHPLDNDRKIFVFCDTPHLIKNVRNRLYNKRRLRVN</sequence>
<keyword evidence="2" id="KW-1185">Reference proteome</keyword>